<evidence type="ECO:0000313" key="3">
    <source>
        <dbReference type="Proteomes" id="UP000075635"/>
    </source>
</evidence>
<accession>A0A150SNQ5</accession>
<name>A0A150SNQ5_SORCE</name>
<sequence>MAEALRRAEQARRAGRWEDAAAAYRTAWESTGDPRWAGELGMAELSLRRHRDAAEHLRRALDAGDALAPGVRARFQQGLQRAAQEVAAVAIVVGKPEAEVFMDGRRVGQGLATYVVYVEPGNHEARATLHGHEDGVGRFEALRGDTPAIGLALKERPPASRSAAVGVPRIAAAAPGSAALRPGTKGTAIGPAIRVGGLALASAGVVVGVGFAIAWAVKDGEVEALREEVIGASGSLACNPHKAVTDVRCPQLRDAVEARDALGLVSIASFVASGVIGATALSSFWWAPAPDQGGVRAVPRVTAHGGEVRIEGAW</sequence>
<dbReference type="Proteomes" id="UP000075635">
    <property type="component" value="Unassembled WGS sequence"/>
</dbReference>
<keyword evidence="1" id="KW-0472">Membrane</keyword>
<keyword evidence="1" id="KW-1133">Transmembrane helix</keyword>
<dbReference type="SUPFAM" id="SSF48452">
    <property type="entry name" value="TPR-like"/>
    <property type="match status" value="1"/>
</dbReference>
<comment type="caution">
    <text evidence="2">The sequence shown here is derived from an EMBL/GenBank/DDBJ whole genome shotgun (WGS) entry which is preliminary data.</text>
</comment>
<keyword evidence="1" id="KW-0812">Transmembrane</keyword>
<protein>
    <recommendedName>
        <fullName evidence="4">PEGA domain-containing protein</fullName>
    </recommendedName>
</protein>
<feature type="transmembrane region" description="Helical" evidence="1">
    <location>
        <begin position="261"/>
        <end position="287"/>
    </location>
</feature>
<dbReference type="AlphaFoldDB" id="A0A150SNQ5"/>
<evidence type="ECO:0008006" key="4">
    <source>
        <dbReference type="Google" id="ProtNLM"/>
    </source>
</evidence>
<evidence type="ECO:0000313" key="2">
    <source>
        <dbReference type="EMBL" id="KYF94066.1"/>
    </source>
</evidence>
<proteinExistence type="predicted"/>
<feature type="transmembrane region" description="Helical" evidence="1">
    <location>
        <begin position="195"/>
        <end position="217"/>
    </location>
</feature>
<evidence type="ECO:0000256" key="1">
    <source>
        <dbReference type="SAM" id="Phobius"/>
    </source>
</evidence>
<gene>
    <name evidence="2" type="ORF">BE17_53415</name>
</gene>
<reference evidence="2 3" key="1">
    <citation type="submission" date="2014-02" db="EMBL/GenBank/DDBJ databases">
        <title>The small core and large imbalanced accessory genome model reveals a collaborative survival strategy of Sorangium cellulosum strains in nature.</title>
        <authorList>
            <person name="Han K."/>
            <person name="Peng R."/>
            <person name="Blom J."/>
            <person name="Li Y.-Z."/>
        </authorList>
    </citation>
    <scope>NUCLEOTIDE SEQUENCE [LARGE SCALE GENOMIC DNA]</scope>
    <source>
        <strain evidence="2 3">So0011-07</strain>
    </source>
</reference>
<dbReference type="EMBL" id="JEMB01000764">
    <property type="protein sequence ID" value="KYF94066.1"/>
    <property type="molecule type" value="Genomic_DNA"/>
</dbReference>
<organism evidence="2 3">
    <name type="scientific">Sorangium cellulosum</name>
    <name type="common">Polyangium cellulosum</name>
    <dbReference type="NCBI Taxonomy" id="56"/>
    <lineage>
        <taxon>Bacteria</taxon>
        <taxon>Pseudomonadati</taxon>
        <taxon>Myxococcota</taxon>
        <taxon>Polyangia</taxon>
        <taxon>Polyangiales</taxon>
        <taxon>Polyangiaceae</taxon>
        <taxon>Sorangium</taxon>
    </lineage>
</organism>
<dbReference type="InterPro" id="IPR011990">
    <property type="entry name" value="TPR-like_helical_dom_sf"/>
</dbReference>